<organism evidence="1 2">
    <name type="scientific">Castanea mollissima</name>
    <name type="common">Chinese chestnut</name>
    <dbReference type="NCBI Taxonomy" id="60419"/>
    <lineage>
        <taxon>Eukaryota</taxon>
        <taxon>Viridiplantae</taxon>
        <taxon>Streptophyta</taxon>
        <taxon>Embryophyta</taxon>
        <taxon>Tracheophyta</taxon>
        <taxon>Spermatophyta</taxon>
        <taxon>Magnoliopsida</taxon>
        <taxon>eudicotyledons</taxon>
        <taxon>Gunneridae</taxon>
        <taxon>Pentapetalae</taxon>
        <taxon>rosids</taxon>
        <taxon>fabids</taxon>
        <taxon>Fagales</taxon>
        <taxon>Fagaceae</taxon>
        <taxon>Castanea</taxon>
    </lineage>
</organism>
<gene>
    <name evidence="1" type="ORF">CMV_012128</name>
</gene>
<dbReference type="OrthoDB" id="338970at2759"/>
<name>A0A8J4VNJ4_9ROSI</name>
<comment type="caution">
    <text evidence="1">The sequence shown here is derived from an EMBL/GenBank/DDBJ whole genome shotgun (WGS) entry which is preliminary data.</text>
</comment>
<proteinExistence type="predicted"/>
<dbReference type="GO" id="GO:0006606">
    <property type="term" value="P:protein import into nucleus"/>
    <property type="evidence" value="ECO:0007669"/>
    <property type="project" value="TreeGrafter"/>
</dbReference>
<dbReference type="GO" id="GO:0036228">
    <property type="term" value="P:protein localization to nuclear inner membrane"/>
    <property type="evidence" value="ECO:0007669"/>
    <property type="project" value="TreeGrafter"/>
</dbReference>
<accession>A0A8J4VNJ4</accession>
<dbReference type="GO" id="GO:0000972">
    <property type="term" value="P:transcription-dependent tethering of RNA polymerase II gene DNA at nuclear periphery"/>
    <property type="evidence" value="ECO:0007669"/>
    <property type="project" value="TreeGrafter"/>
</dbReference>
<dbReference type="InterPro" id="IPR004870">
    <property type="entry name" value="Nucleoporin_Nup155"/>
</dbReference>
<sequence>MGQGVQEVEPVFLGAHEGLCLCSSRLLFPLWELPVVAVKGGLGLTDAFSKNGLVVCKLSVGAMQVLEIKIRCLEKFLRTNPAKVVDKEQSALDATAIETKQRLWRKNRVTQQNHYGPLIFG</sequence>
<evidence type="ECO:0000313" key="2">
    <source>
        <dbReference type="Proteomes" id="UP000737018"/>
    </source>
</evidence>
<dbReference type="Proteomes" id="UP000737018">
    <property type="component" value="Unassembled WGS sequence"/>
</dbReference>
<evidence type="ECO:0000313" key="1">
    <source>
        <dbReference type="EMBL" id="KAF3963492.1"/>
    </source>
</evidence>
<keyword evidence="2" id="KW-1185">Reference proteome</keyword>
<protein>
    <submittedName>
        <fullName evidence="1">Uncharacterized protein</fullName>
    </submittedName>
</protein>
<dbReference type="GO" id="GO:0006405">
    <property type="term" value="P:RNA export from nucleus"/>
    <property type="evidence" value="ECO:0007669"/>
    <property type="project" value="TreeGrafter"/>
</dbReference>
<dbReference type="GO" id="GO:0044611">
    <property type="term" value="C:nuclear pore inner ring"/>
    <property type="evidence" value="ECO:0007669"/>
    <property type="project" value="TreeGrafter"/>
</dbReference>
<reference evidence="1" key="1">
    <citation type="submission" date="2020-03" db="EMBL/GenBank/DDBJ databases">
        <title>Castanea mollissima Vanexum genome sequencing.</title>
        <authorList>
            <person name="Staton M."/>
        </authorList>
    </citation>
    <scope>NUCLEOTIDE SEQUENCE</scope>
    <source>
        <tissue evidence="1">Leaf</tissue>
    </source>
</reference>
<dbReference type="GO" id="GO:0017056">
    <property type="term" value="F:structural constituent of nuclear pore"/>
    <property type="evidence" value="ECO:0007669"/>
    <property type="project" value="InterPro"/>
</dbReference>
<dbReference type="AlphaFoldDB" id="A0A8J4VNJ4"/>
<dbReference type="PANTHER" id="PTHR10350:SF6">
    <property type="entry name" value="NUCLEAR PORE COMPLEX PROTEIN NUP155"/>
    <property type="match status" value="1"/>
</dbReference>
<dbReference type="Gene3D" id="1.20.58.1780">
    <property type="match status" value="1"/>
</dbReference>
<dbReference type="PANTHER" id="PTHR10350">
    <property type="entry name" value="NUCLEAR PORE COMPLEX PROTEIN NUP155"/>
    <property type="match status" value="1"/>
</dbReference>
<dbReference type="EMBL" id="JRKL02001531">
    <property type="protein sequence ID" value="KAF3963492.1"/>
    <property type="molecule type" value="Genomic_DNA"/>
</dbReference>